<dbReference type="AlphaFoldDB" id="A0A1C4C0M0"/>
<keyword evidence="3" id="KW-1185">Reference proteome</keyword>
<proteinExistence type="predicted"/>
<dbReference type="Proteomes" id="UP000199670">
    <property type="component" value="Unassembled WGS sequence"/>
</dbReference>
<dbReference type="PANTHER" id="PTHR36180:SF1">
    <property type="entry name" value="ANTA_ANTB ANTIREPRESSOR DOMAIN-CONTAINING PROTEIN"/>
    <property type="match status" value="1"/>
</dbReference>
<evidence type="ECO:0000259" key="1">
    <source>
        <dbReference type="Pfam" id="PF08346"/>
    </source>
</evidence>
<dbReference type="Pfam" id="PF08346">
    <property type="entry name" value="AntA"/>
    <property type="match status" value="1"/>
</dbReference>
<dbReference type="STRING" id="1798182.GA0061081_10687"/>
<evidence type="ECO:0000313" key="2">
    <source>
        <dbReference type="EMBL" id="SCC12620.1"/>
    </source>
</evidence>
<feature type="domain" description="AntA/AntB antirepressor" evidence="1">
    <location>
        <begin position="23"/>
        <end position="107"/>
    </location>
</feature>
<dbReference type="PANTHER" id="PTHR36180">
    <property type="entry name" value="DNA-BINDING PROTEIN-RELATED-RELATED"/>
    <property type="match status" value="1"/>
</dbReference>
<gene>
    <name evidence="2" type="ORF">GA0061081_10687</name>
</gene>
<organism evidence="2 3">
    <name type="scientific">Gilliamella bombicola</name>
    <dbReference type="NCBI Taxonomy" id="1798182"/>
    <lineage>
        <taxon>Bacteria</taxon>
        <taxon>Pseudomonadati</taxon>
        <taxon>Pseudomonadota</taxon>
        <taxon>Gammaproteobacteria</taxon>
        <taxon>Orbales</taxon>
        <taxon>Orbaceae</taxon>
        <taxon>Gilliamella</taxon>
    </lineage>
</organism>
<accession>A0A1C4C0M0</accession>
<evidence type="ECO:0000313" key="3">
    <source>
        <dbReference type="Proteomes" id="UP000199670"/>
    </source>
</evidence>
<dbReference type="InterPro" id="IPR013557">
    <property type="entry name" value="AntA/B_antirep"/>
</dbReference>
<reference evidence="3" key="1">
    <citation type="submission" date="2016-08" db="EMBL/GenBank/DDBJ databases">
        <authorList>
            <person name="Varghese N."/>
            <person name="Submissions Spin"/>
        </authorList>
    </citation>
    <scope>NUCLEOTIDE SEQUENCE [LARGE SCALE GENOMIC DNA]</scope>
    <source>
        <strain evidence="3">R-53248</strain>
    </source>
</reference>
<protein>
    <submittedName>
        <fullName evidence="2">Phage anti-repressor protein</fullName>
    </submittedName>
</protein>
<sequence>MTNFNNLVPVTETQLNGKLQQTVSAKALHNYLKVGNDFSTWIKGRIKEYGLIKNDVFLIFDSSEFRNQSTNNEQQIKWTTKRGGDRKSIDYILTIGTTKELAMIENNEKGRAIRKYFIRCEQHLKEIAPAI</sequence>
<dbReference type="EMBL" id="FMAQ01000006">
    <property type="protein sequence ID" value="SCC12620.1"/>
    <property type="molecule type" value="Genomic_DNA"/>
</dbReference>
<dbReference type="OrthoDB" id="79831at2"/>
<dbReference type="RefSeq" id="WP_091348724.1">
    <property type="nucleotide sequence ID" value="NZ_FMAQ01000006.1"/>
</dbReference>
<name>A0A1C4C0M0_9GAMM</name>